<dbReference type="GO" id="GO:0008915">
    <property type="term" value="F:lipid-A-disaccharide synthase activity"/>
    <property type="evidence" value="ECO:0007669"/>
    <property type="project" value="UniProtKB-EC"/>
</dbReference>
<evidence type="ECO:0000256" key="8">
    <source>
        <dbReference type="ARBA" id="ARBA00022679"/>
    </source>
</evidence>
<keyword evidence="13" id="KW-1185">Reference proteome</keyword>
<comment type="catalytic activity">
    <reaction evidence="10">
        <text>a lipid X + a UDP-2-N,3-O-bis[(3R)-3-hydroxyacyl]-alpha-D-glucosamine = a lipid A disaccharide + UDP + H(+)</text>
        <dbReference type="Rhea" id="RHEA:67828"/>
        <dbReference type="ChEBI" id="CHEBI:15378"/>
        <dbReference type="ChEBI" id="CHEBI:58223"/>
        <dbReference type="ChEBI" id="CHEBI:137748"/>
        <dbReference type="ChEBI" id="CHEBI:176338"/>
        <dbReference type="ChEBI" id="CHEBI:176343"/>
        <dbReference type="EC" id="2.4.1.182"/>
    </reaction>
</comment>
<evidence type="ECO:0000313" key="12">
    <source>
        <dbReference type="EMBL" id="MFC6036981.1"/>
    </source>
</evidence>
<keyword evidence="6" id="KW-0441">Lipid A biosynthesis</keyword>
<reference evidence="12 13" key="1">
    <citation type="submission" date="2024-09" db="EMBL/GenBank/DDBJ databases">
        <authorList>
            <person name="Zhang Z.-H."/>
        </authorList>
    </citation>
    <scope>NUCLEOTIDE SEQUENCE [LARGE SCALE GENOMIC DNA]</scope>
    <source>
        <strain evidence="12 13">HHTR114</strain>
    </source>
</reference>
<gene>
    <name evidence="12" type="primary">lpxB</name>
    <name evidence="12" type="ORF">ACFMB1_15610</name>
</gene>
<name>A0ABW1L203_9PROT</name>
<evidence type="ECO:0000256" key="11">
    <source>
        <dbReference type="NCBIfam" id="TIGR00215"/>
    </source>
</evidence>
<evidence type="ECO:0000256" key="5">
    <source>
        <dbReference type="ARBA" id="ARBA00022516"/>
    </source>
</evidence>
<keyword evidence="8 12" id="KW-0808">Transferase</keyword>
<organism evidence="12 13">
    <name type="scientific">Hyphococcus aureus</name>
    <dbReference type="NCBI Taxonomy" id="2666033"/>
    <lineage>
        <taxon>Bacteria</taxon>
        <taxon>Pseudomonadati</taxon>
        <taxon>Pseudomonadota</taxon>
        <taxon>Alphaproteobacteria</taxon>
        <taxon>Parvularculales</taxon>
        <taxon>Parvularculaceae</taxon>
        <taxon>Hyphococcus</taxon>
    </lineage>
</organism>
<dbReference type="RefSeq" id="WP_379881768.1">
    <property type="nucleotide sequence ID" value="NZ_JBHPON010000002.1"/>
</dbReference>
<dbReference type="EC" id="2.4.1.182" evidence="3 11"/>
<dbReference type="InterPro" id="IPR003835">
    <property type="entry name" value="Glyco_trans_19"/>
</dbReference>
<evidence type="ECO:0000256" key="9">
    <source>
        <dbReference type="ARBA" id="ARBA00023098"/>
    </source>
</evidence>
<accession>A0ABW1L203</accession>
<dbReference type="PANTHER" id="PTHR30372:SF4">
    <property type="entry name" value="LIPID-A-DISACCHARIDE SYNTHASE, MITOCHONDRIAL-RELATED"/>
    <property type="match status" value="1"/>
</dbReference>
<evidence type="ECO:0000256" key="3">
    <source>
        <dbReference type="ARBA" id="ARBA00012687"/>
    </source>
</evidence>
<evidence type="ECO:0000313" key="13">
    <source>
        <dbReference type="Proteomes" id="UP001596116"/>
    </source>
</evidence>
<dbReference type="Pfam" id="PF02684">
    <property type="entry name" value="LpxB"/>
    <property type="match status" value="1"/>
</dbReference>
<dbReference type="NCBIfam" id="TIGR00215">
    <property type="entry name" value="lpxB"/>
    <property type="match status" value="1"/>
</dbReference>
<evidence type="ECO:0000256" key="4">
    <source>
        <dbReference type="ARBA" id="ARBA00020902"/>
    </source>
</evidence>
<keyword evidence="5" id="KW-0444">Lipid biosynthesis</keyword>
<evidence type="ECO:0000256" key="10">
    <source>
        <dbReference type="ARBA" id="ARBA00048975"/>
    </source>
</evidence>
<dbReference type="PANTHER" id="PTHR30372">
    <property type="entry name" value="LIPID-A-DISACCHARIDE SYNTHASE"/>
    <property type="match status" value="1"/>
</dbReference>
<evidence type="ECO:0000256" key="6">
    <source>
        <dbReference type="ARBA" id="ARBA00022556"/>
    </source>
</evidence>
<comment type="similarity">
    <text evidence="2">Belongs to the LpxB family.</text>
</comment>
<dbReference type="SUPFAM" id="SSF53756">
    <property type="entry name" value="UDP-Glycosyltransferase/glycogen phosphorylase"/>
    <property type="match status" value="1"/>
</dbReference>
<proteinExistence type="inferred from homology"/>
<comment type="function">
    <text evidence="1">Condensation of UDP-2,3-diacylglucosamine and 2,3-diacylglucosamine-1-phosphate to form lipid A disaccharide, a precursor of lipid A, a phosphorylated glycolipid that anchors the lipopolysaccharide to the outer membrane of the cell.</text>
</comment>
<evidence type="ECO:0000256" key="2">
    <source>
        <dbReference type="ARBA" id="ARBA00007868"/>
    </source>
</evidence>
<evidence type="ECO:0000256" key="1">
    <source>
        <dbReference type="ARBA" id="ARBA00002056"/>
    </source>
</evidence>
<evidence type="ECO:0000256" key="7">
    <source>
        <dbReference type="ARBA" id="ARBA00022676"/>
    </source>
</evidence>
<sequence length="380" mass="40374">MKILLCALEPSADALGAALMKALKDARGDVQFIGCGGALMEKEGLTSLFDIAPFSVLGPAAAISLLPRALKAADALCDLAAEEKPTAAIFIDSWSFARIAAEKFIRKAPGVKRFKYVAPQVWASRPKRAQKAARLFDGVMCLFEFETPYFEAAGAKARFVGHPGFQAARDRAIDRAEFRRRFDLGEGPLLAVLPGSRASELRRLGPPFAETVKRAAEAIPDLRIVIPVAPSVAADLPGYLAGWPGRPVIVEGDDRPGAFAAADAALAASGTAAAELAIMGTPMVVAYKVDLVTEIWARAIFTIRHAALANIAAGREIVPEFLQRRCRADLMAPALIPLLKGGPEREAQLAAVKDVVGGWTGEARPAAEMAAEAVLDWLKA</sequence>
<dbReference type="Proteomes" id="UP001596116">
    <property type="component" value="Unassembled WGS sequence"/>
</dbReference>
<keyword evidence="7 12" id="KW-0328">Glycosyltransferase</keyword>
<keyword evidence="9" id="KW-0443">Lipid metabolism</keyword>
<dbReference type="EMBL" id="JBHPON010000002">
    <property type="protein sequence ID" value="MFC6036981.1"/>
    <property type="molecule type" value="Genomic_DNA"/>
</dbReference>
<protein>
    <recommendedName>
        <fullName evidence="4 11">Lipid-A-disaccharide synthase</fullName>
        <ecNumber evidence="3 11">2.4.1.182</ecNumber>
    </recommendedName>
</protein>
<comment type="caution">
    <text evidence="12">The sequence shown here is derived from an EMBL/GenBank/DDBJ whole genome shotgun (WGS) entry which is preliminary data.</text>
</comment>